<dbReference type="Proteomes" id="UP000033202">
    <property type="component" value="Unassembled WGS sequence"/>
</dbReference>
<dbReference type="AlphaFoldDB" id="A0A0E9MSB7"/>
<dbReference type="EMBL" id="BBWU01000048">
    <property type="protein sequence ID" value="GAO40363.1"/>
    <property type="molecule type" value="Genomic_DNA"/>
</dbReference>
<evidence type="ECO:0000256" key="2">
    <source>
        <dbReference type="ARBA" id="ARBA00023015"/>
    </source>
</evidence>
<dbReference type="InterPro" id="IPR036390">
    <property type="entry name" value="WH_DNA-bd_sf"/>
</dbReference>
<dbReference type="Gene3D" id="3.40.190.290">
    <property type="match status" value="1"/>
</dbReference>
<keyword evidence="4" id="KW-0804">Transcription</keyword>
<dbReference type="PANTHER" id="PTHR30537:SF3">
    <property type="entry name" value="TRANSCRIPTIONAL REGULATORY PROTEIN"/>
    <property type="match status" value="1"/>
</dbReference>
<dbReference type="PROSITE" id="PS50931">
    <property type="entry name" value="HTH_LYSR"/>
    <property type="match status" value="1"/>
</dbReference>
<dbReference type="GO" id="GO:0003700">
    <property type="term" value="F:DNA-binding transcription factor activity"/>
    <property type="evidence" value="ECO:0007669"/>
    <property type="project" value="InterPro"/>
</dbReference>
<dbReference type="InterPro" id="IPR000847">
    <property type="entry name" value="LysR_HTH_N"/>
</dbReference>
<dbReference type="SUPFAM" id="SSF53850">
    <property type="entry name" value="Periplasmic binding protein-like II"/>
    <property type="match status" value="1"/>
</dbReference>
<keyword evidence="2" id="KW-0805">Transcription regulation</keyword>
<dbReference type="GO" id="GO:0043565">
    <property type="term" value="F:sequence-specific DNA binding"/>
    <property type="evidence" value="ECO:0007669"/>
    <property type="project" value="TreeGrafter"/>
</dbReference>
<comment type="caution">
    <text evidence="6">The sequence shown here is derived from an EMBL/GenBank/DDBJ whole genome shotgun (WGS) entry which is preliminary data.</text>
</comment>
<dbReference type="SUPFAM" id="SSF46785">
    <property type="entry name" value="Winged helix' DNA-binding domain"/>
    <property type="match status" value="1"/>
</dbReference>
<gene>
    <name evidence="6" type="ORF">SCH01S_48_00210</name>
</gene>
<evidence type="ECO:0000259" key="5">
    <source>
        <dbReference type="PROSITE" id="PS50931"/>
    </source>
</evidence>
<comment type="similarity">
    <text evidence="1">Belongs to the LysR transcriptional regulatory family.</text>
</comment>
<dbReference type="Gene3D" id="1.10.10.10">
    <property type="entry name" value="Winged helix-like DNA-binding domain superfamily/Winged helix DNA-binding domain"/>
    <property type="match status" value="1"/>
</dbReference>
<dbReference type="RefSeq" id="WP_084689560.1">
    <property type="nucleotide sequence ID" value="NZ_BBWU01000048.1"/>
</dbReference>
<name>A0A0E9MSB7_9SPHN</name>
<keyword evidence="3" id="KW-0238">DNA-binding</keyword>
<dbReference type="InterPro" id="IPR005119">
    <property type="entry name" value="LysR_subst-bd"/>
</dbReference>
<evidence type="ECO:0000256" key="1">
    <source>
        <dbReference type="ARBA" id="ARBA00009437"/>
    </source>
</evidence>
<keyword evidence="7" id="KW-1185">Reference proteome</keyword>
<accession>A0A0E9MSB7</accession>
<proteinExistence type="inferred from homology"/>
<dbReference type="STRING" id="1219043.SCH01S_48_00210"/>
<dbReference type="PANTHER" id="PTHR30537">
    <property type="entry name" value="HTH-TYPE TRANSCRIPTIONAL REGULATOR"/>
    <property type="match status" value="1"/>
</dbReference>
<dbReference type="InterPro" id="IPR036388">
    <property type="entry name" value="WH-like_DNA-bd_sf"/>
</dbReference>
<feature type="domain" description="HTH lysR-type" evidence="5">
    <location>
        <begin position="2"/>
        <end position="59"/>
    </location>
</feature>
<reference evidence="6 7" key="1">
    <citation type="submission" date="2015-04" db="EMBL/GenBank/DDBJ databases">
        <title>Whole genome shotgun sequence of Sphingomonas changbaiensis NBRC 104936.</title>
        <authorList>
            <person name="Katano-Makiyama Y."/>
            <person name="Hosoyama A."/>
            <person name="Hashimoto M."/>
            <person name="Noguchi M."/>
            <person name="Tsuchikane K."/>
            <person name="Ohji S."/>
            <person name="Yamazoe A."/>
            <person name="Ichikawa N."/>
            <person name="Kimura A."/>
            <person name="Fujita N."/>
        </authorList>
    </citation>
    <scope>NUCLEOTIDE SEQUENCE [LARGE SCALE GENOMIC DNA]</scope>
    <source>
        <strain evidence="6 7">NBRC 104936</strain>
    </source>
</reference>
<evidence type="ECO:0000313" key="7">
    <source>
        <dbReference type="Proteomes" id="UP000033202"/>
    </source>
</evidence>
<evidence type="ECO:0000256" key="4">
    <source>
        <dbReference type="ARBA" id="ARBA00023163"/>
    </source>
</evidence>
<organism evidence="6 7">
    <name type="scientific">Sphingomonas changbaiensis NBRC 104936</name>
    <dbReference type="NCBI Taxonomy" id="1219043"/>
    <lineage>
        <taxon>Bacteria</taxon>
        <taxon>Pseudomonadati</taxon>
        <taxon>Pseudomonadota</taxon>
        <taxon>Alphaproteobacteria</taxon>
        <taxon>Sphingomonadales</taxon>
        <taxon>Sphingomonadaceae</taxon>
        <taxon>Sphingomonas</taxon>
    </lineage>
</organism>
<dbReference type="Pfam" id="PF03466">
    <property type="entry name" value="LysR_substrate"/>
    <property type="match status" value="1"/>
</dbReference>
<dbReference type="GO" id="GO:0006351">
    <property type="term" value="P:DNA-templated transcription"/>
    <property type="evidence" value="ECO:0007669"/>
    <property type="project" value="TreeGrafter"/>
</dbReference>
<protein>
    <submittedName>
        <fullName evidence="6">Putative LysR family transcriptional regulator</fullName>
    </submittedName>
</protein>
<dbReference type="InterPro" id="IPR058163">
    <property type="entry name" value="LysR-type_TF_proteobact-type"/>
</dbReference>
<evidence type="ECO:0000256" key="3">
    <source>
        <dbReference type="ARBA" id="ARBA00023125"/>
    </source>
</evidence>
<sequence length="320" mass="34698">MFDWNDARYFLAVAESGSTLSAGRALRVSQTTVARRIAALEEALGLELFDKRRAGYALTPAGETLLVEARHVQTSALAMAETAAAQKREGTGTVRLTAEESFVVSVLPPMLRDLRDLHPGIVIELDASEEVRDLEAGAADIAIRITKKLEGGGLVGRRVGEDLWTVYCSRDYAEAHGALRNRRELAGHPLIGGGGGSIGRYYSAWLKDNGLEHAIAMTHGTVTGLLSAVRSGLGCAALPCTVAELDEALIRCLPPAAGMREVWLLTHERMRHTPRVRIVLDFLGDRLLRHARQVEASLRERPAGIADARQSVTVPARIEE</sequence>
<dbReference type="Pfam" id="PF00126">
    <property type="entry name" value="HTH_1"/>
    <property type="match status" value="1"/>
</dbReference>
<dbReference type="OrthoDB" id="9798121at2"/>
<evidence type="ECO:0000313" key="6">
    <source>
        <dbReference type="EMBL" id="GAO40363.1"/>
    </source>
</evidence>